<sequence length="202" mass="23235">MGKKFSIPEQKQIRQRLIAIFEEKMRTGNPSKITIDSLAQEATIAKGSFYHFYPSKEMLFVDVINQEQERLIKQARKIAEAKDTSEKDKLKKILLIILKEVQAHPWLENLSEPEFEKMVGRLPKEFRDNLLKEDRLAIQKLLGDLNLDTKVPVDDLLVIIEIILSSASHASDYGHHYESASKTMINCLVDNLFKELNTPTTL</sequence>
<dbReference type="Gene3D" id="1.10.357.10">
    <property type="entry name" value="Tetracycline Repressor, domain 2"/>
    <property type="match status" value="1"/>
</dbReference>
<dbReference type="Proteomes" id="UP000245369">
    <property type="component" value="Chromosome"/>
</dbReference>
<feature type="domain" description="HTH tetR-type" evidence="3">
    <location>
        <begin position="11"/>
        <end position="71"/>
    </location>
</feature>
<organism evidence="4 5">
    <name type="scientific">Streptococcus sobrinus</name>
    <dbReference type="NCBI Taxonomy" id="1310"/>
    <lineage>
        <taxon>Bacteria</taxon>
        <taxon>Bacillati</taxon>
        <taxon>Bacillota</taxon>
        <taxon>Bacilli</taxon>
        <taxon>Lactobacillales</taxon>
        <taxon>Streptococcaceae</taxon>
        <taxon>Streptococcus</taxon>
    </lineage>
</organism>
<evidence type="ECO:0000259" key="3">
    <source>
        <dbReference type="PROSITE" id="PS50977"/>
    </source>
</evidence>
<dbReference type="GeneID" id="93923507"/>
<keyword evidence="5" id="KW-1185">Reference proteome</keyword>
<evidence type="ECO:0000313" key="5">
    <source>
        <dbReference type="Proteomes" id="UP000245369"/>
    </source>
</evidence>
<evidence type="ECO:0000256" key="2">
    <source>
        <dbReference type="PROSITE-ProRule" id="PRU00335"/>
    </source>
</evidence>
<dbReference type="InterPro" id="IPR009057">
    <property type="entry name" value="Homeodomain-like_sf"/>
</dbReference>
<dbReference type="PANTHER" id="PTHR43479:SF11">
    <property type="entry name" value="ACREF_ENVCD OPERON REPRESSOR-RELATED"/>
    <property type="match status" value="1"/>
</dbReference>
<gene>
    <name evidence="4" type="ORF">DK182_03115</name>
</gene>
<dbReference type="InterPro" id="IPR050624">
    <property type="entry name" value="HTH-type_Tx_Regulator"/>
</dbReference>
<name>A0ABM6W4H0_9STRE</name>
<proteinExistence type="predicted"/>
<evidence type="ECO:0000256" key="1">
    <source>
        <dbReference type="ARBA" id="ARBA00023125"/>
    </source>
</evidence>
<protein>
    <submittedName>
        <fullName evidence="4">TetR/AcrR family transcriptional regulator</fullName>
    </submittedName>
</protein>
<accession>A0ABM6W4H0</accession>
<dbReference type="Pfam" id="PF00440">
    <property type="entry name" value="TetR_N"/>
    <property type="match status" value="1"/>
</dbReference>
<keyword evidence="1 2" id="KW-0238">DNA-binding</keyword>
<evidence type="ECO:0000313" key="4">
    <source>
        <dbReference type="EMBL" id="AWN20393.1"/>
    </source>
</evidence>
<dbReference type="InterPro" id="IPR001647">
    <property type="entry name" value="HTH_TetR"/>
</dbReference>
<dbReference type="SUPFAM" id="SSF46689">
    <property type="entry name" value="Homeodomain-like"/>
    <property type="match status" value="1"/>
</dbReference>
<dbReference type="PROSITE" id="PS50977">
    <property type="entry name" value="HTH_TETR_2"/>
    <property type="match status" value="1"/>
</dbReference>
<dbReference type="EMBL" id="CP029490">
    <property type="protein sequence ID" value="AWN20393.1"/>
    <property type="molecule type" value="Genomic_DNA"/>
</dbReference>
<reference evidence="4 5" key="1">
    <citation type="submission" date="2018-05" db="EMBL/GenBank/DDBJ databases">
        <title>Complete genome sequences of Streptococcus sobrinus.</title>
        <authorList>
            <person name="Sales M."/>
            <person name="Jensen P.A."/>
        </authorList>
    </citation>
    <scope>NUCLEOTIDE SEQUENCE [LARGE SCALE GENOMIC DNA]</scope>
    <source>
        <strain evidence="4 5">SL1</strain>
    </source>
</reference>
<feature type="DNA-binding region" description="H-T-H motif" evidence="2">
    <location>
        <begin position="34"/>
        <end position="53"/>
    </location>
</feature>
<dbReference type="PANTHER" id="PTHR43479">
    <property type="entry name" value="ACREF/ENVCD OPERON REPRESSOR-RELATED"/>
    <property type="match status" value="1"/>
</dbReference>
<dbReference type="RefSeq" id="WP_002959474.1">
    <property type="nucleotide sequence ID" value="NZ_CP029490.1"/>
</dbReference>